<protein>
    <submittedName>
        <fullName evidence="2">Uncharacterized protein</fullName>
    </submittedName>
</protein>
<evidence type="ECO:0000313" key="3">
    <source>
        <dbReference type="Proteomes" id="UP000053647"/>
    </source>
</evidence>
<accession>A0A0C9TXM6</accession>
<reference evidence="3" key="2">
    <citation type="submission" date="2015-01" db="EMBL/GenBank/DDBJ databases">
        <title>Evolutionary Origins and Diversification of the Mycorrhizal Mutualists.</title>
        <authorList>
            <consortium name="DOE Joint Genome Institute"/>
            <consortium name="Mycorrhizal Genomics Consortium"/>
            <person name="Kohler A."/>
            <person name="Kuo A."/>
            <person name="Nagy L.G."/>
            <person name="Floudas D."/>
            <person name="Copeland A."/>
            <person name="Barry K.W."/>
            <person name="Cichocki N."/>
            <person name="Veneault-Fourrey C."/>
            <person name="LaButti K."/>
            <person name="Lindquist E.A."/>
            <person name="Lipzen A."/>
            <person name="Lundell T."/>
            <person name="Morin E."/>
            <person name="Murat C."/>
            <person name="Riley R."/>
            <person name="Ohm R."/>
            <person name="Sun H."/>
            <person name="Tunlid A."/>
            <person name="Henrissat B."/>
            <person name="Grigoriev I.V."/>
            <person name="Hibbett D.S."/>
            <person name="Martin F."/>
        </authorList>
    </citation>
    <scope>NUCLEOTIDE SEQUENCE [LARGE SCALE GENOMIC DNA]</scope>
    <source>
        <strain evidence="3">ATCC 200175</strain>
    </source>
</reference>
<feature type="region of interest" description="Disordered" evidence="1">
    <location>
        <begin position="78"/>
        <end position="189"/>
    </location>
</feature>
<name>A0A0C9TXM6_PAXIN</name>
<feature type="compositionally biased region" description="Polar residues" evidence="1">
    <location>
        <begin position="120"/>
        <end position="133"/>
    </location>
</feature>
<proteinExistence type="predicted"/>
<dbReference type="OrthoDB" id="2678685at2759"/>
<gene>
    <name evidence="2" type="ORF">PAXINDRAFT_156977</name>
</gene>
<reference evidence="2 3" key="1">
    <citation type="submission" date="2014-06" db="EMBL/GenBank/DDBJ databases">
        <authorList>
            <consortium name="DOE Joint Genome Institute"/>
            <person name="Kuo A."/>
            <person name="Kohler A."/>
            <person name="Nagy L.G."/>
            <person name="Floudas D."/>
            <person name="Copeland A."/>
            <person name="Barry K.W."/>
            <person name="Cichocki N."/>
            <person name="Veneault-Fourrey C."/>
            <person name="LaButti K."/>
            <person name="Lindquist E.A."/>
            <person name="Lipzen A."/>
            <person name="Lundell T."/>
            <person name="Morin E."/>
            <person name="Murat C."/>
            <person name="Sun H."/>
            <person name="Tunlid A."/>
            <person name="Henrissat B."/>
            <person name="Grigoriev I.V."/>
            <person name="Hibbett D.S."/>
            <person name="Martin F."/>
            <person name="Nordberg H.P."/>
            <person name="Cantor M.N."/>
            <person name="Hua S.X."/>
        </authorList>
    </citation>
    <scope>NUCLEOTIDE SEQUENCE [LARGE SCALE GENOMIC DNA]</scope>
    <source>
        <strain evidence="2 3">ATCC 200175</strain>
    </source>
</reference>
<sequence>MDSPSLYRFSKEPSELLSDASLVDSAQNGSTPVTFDDAGLSFSNALKDATTSFNVMPNLQVPPLNPFASSGMWNFATGSDSLTDPPISSERSTSQENGDSLPPSYEAWLPASPRLPMPSECSTSQENGDSLSPSHEAWLPASPRLPMPPPALEDVDPEVSTVKSRTSAKQRPKPTLKRKVSVSSTHASNALPNQEGVIPVADPELVPEVPPVTKVPSKAAASQKAQAAPCKNLSSRVKPAAGNGSTERPSTVADRKAQAASMEAVGTRVSKRVPVKSKRNETADAIGTNHASFVDARGENPEVRGDKRVGEVLKGGSTNMSNVILYYMTNI</sequence>
<evidence type="ECO:0000256" key="1">
    <source>
        <dbReference type="SAM" id="MobiDB-lite"/>
    </source>
</evidence>
<feature type="compositionally biased region" description="Polar residues" evidence="1">
    <location>
        <begin position="89"/>
        <end position="98"/>
    </location>
</feature>
<evidence type="ECO:0000313" key="2">
    <source>
        <dbReference type="EMBL" id="KIJ12367.1"/>
    </source>
</evidence>
<keyword evidence="3" id="KW-1185">Reference proteome</keyword>
<feature type="region of interest" description="Disordered" evidence="1">
    <location>
        <begin position="216"/>
        <end position="254"/>
    </location>
</feature>
<feature type="compositionally biased region" description="Basic residues" evidence="1">
    <location>
        <begin position="166"/>
        <end position="180"/>
    </location>
</feature>
<dbReference type="Proteomes" id="UP000053647">
    <property type="component" value="Unassembled WGS sequence"/>
</dbReference>
<dbReference type="AlphaFoldDB" id="A0A0C9TXM6"/>
<dbReference type="EMBL" id="KN819365">
    <property type="protein sequence ID" value="KIJ12367.1"/>
    <property type="molecule type" value="Genomic_DNA"/>
</dbReference>
<organism evidence="2 3">
    <name type="scientific">Paxillus involutus ATCC 200175</name>
    <dbReference type="NCBI Taxonomy" id="664439"/>
    <lineage>
        <taxon>Eukaryota</taxon>
        <taxon>Fungi</taxon>
        <taxon>Dikarya</taxon>
        <taxon>Basidiomycota</taxon>
        <taxon>Agaricomycotina</taxon>
        <taxon>Agaricomycetes</taxon>
        <taxon>Agaricomycetidae</taxon>
        <taxon>Boletales</taxon>
        <taxon>Paxilineae</taxon>
        <taxon>Paxillaceae</taxon>
        <taxon>Paxillus</taxon>
    </lineage>
</organism>
<dbReference type="HOGENOM" id="CLU_839636_0_0_1"/>
<feature type="compositionally biased region" description="Low complexity" evidence="1">
    <location>
        <begin position="216"/>
        <end position="229"/>
    </location>
</feature>